<dbReference type="WBParaSite" id="PDA_v2.g440.t1">
    <property type="protein sequence ID" value="PDA_v2.g440.t1"/>
    <property type="gene ID" value="PDA_v2.g440"/>
</dbReference>
<evidence type="ECO:0000256" key="1">
    <source>
        <dbReference type="SAM" id="MobiDB-lite"/>
    </source>
</evidence>
<feature type="region of interest" description="Disordered" evidence="1">
    <location>
        <begin position="36"/>
        <end position="91"/>
    </location>
</feature>
<feature type="compositionally biased region" description="Polar residues" evidence="1">
    <location>
        <begin position="36"/>
        <end position="50"/>
    </location>
</feature>
<name>A0A914QMB4_9BILA</name>
<dbReference type="AlphaFoldDB" id="A0A914QMB4"/>
<protein>
    <submittedName>
        <fullName evidence="3">Uncharacterized protein</fullName>
    </submittedName>
</protein>
<evidence type="ECO:0000313" key="2">
    <source>
        <dbReference type="Proteomes" id="UP000887578"/>
    </source>
</evidence>
<dbReference type="Proteomes" id="UP000887578">
    <property type="component" value="Unplaced"/>
</dbReference>
<evidence type="ECO:0000313" key="3">
    <source>
        <dbReference type="WBParaSite" id="PDA_v2.g440.t1"/>
    </source>
</evidence>
<sequence>MSNVDDERIHFTFSKKQQPVRRRVVTFVDEVIVPSPISSARSTRGTSPYRPSTAYPSIQSASNPSQSSPQKSIKRQFIFKDPDEPSVTSSRIADEEIKELNNELGKAGVVIEVSQLGEIKDSKGKGKRELEYFKMSFDDFDVDFSDRVSYLNLAKEPEVRLSARLKKPDDRRRMYDS</sequence>
<reference evidence="3" key="1">
    <citation type="submission" date="2022-11" db="UniProtKB">
        <authorList>
            <consortium name="WormBaseParasite"/>
        </authorList>
    </citation>
    <scope>IDENTIFICATION</scope>
</reference>
<proteinExistence type="predicted"/>
<organism evidence="2 3">
    <name type="scientific">Panagrolaimus davidi</name>
    <dbReference type="NCBI Taxonomy" id="227884"/>
    <lineage>
        <taxon>Eukaryota</taxon>
        <taxon>Metazoa</taxon>
        <taxon>Ecdysozoa</taxon>
        <taxon>Nematoda</taxon>
        <taxon>Chromadorea</taxon>
        <taxon>Rhabditida</taxon>
        <taxon>Tylenchina</taxon>
        <taxon>Panagrolaimomorpha</taxon>
        <taxon>Panagrolaimoidea</taxon>
        <taxon>Panagrolaimidae</taxon>
        <taxon>Panagrolaimus</taxon>
    </lineage>
</organism>
<feature type="compositionally biased region" description="Low complexity" evidence="1">
    <location>
        <begin position="56"/>
        <end position="71"/>
    </location>
</feature>
<accession>A0A914QMB4</accession>
<keyword evidence="2" id="KW-1185">Reference proteome</keyword>